<evidence type="ECO:0000313" key="3">
    <source>
        <dbReference type="Proteomes" id="UP000540191"/>
    </source>
</evidence>
<comment type="caution">
    <text evidence="2">The sequence shown here is derived from an EMBL/GenBank/DDBJ whole genome shotgun (WGS) entry which is preliminary data.</text>
</comment>
<dbReference type="RefSeq" id="WP_184241264.1">
    <property type="nucleotide sequence ID" value="NZ_JACHNA010000001.1"/>
</dbReference>
<sequence>MTGKELDRATLRQVQGLDERHAGWVAKHLVMAGRLMYEDPAVSFQHALAASRKGGRLACVREAVALTAYAAGEYAEALREFRTYRRMTGDTTHLAAQVDCERALGRVQKALQLAADVSPDELEREARAELAMVVSGIHEERGDLQAARTALEIPELDRRRGYPFSPRLFQRYADVLAASGEKQAAAAWRRYVRVAEKALGLGGFADPDILDVDTGPSEEERTERRAARAAEQEQQDDAAASSEDSDAPA</sequence>
<feature type="compositionally biased region" description="Basic and acidic residues" evidence="1">
    <location>
        <begin position="218"/>
        <end position="231"/>
    </location>
</feature>
<feature type="region of interest" description="Disordered" evidence="1">
    <location>
        <begin position="205"/>
        <end position="249"/>
    </location>
</feature>
<gene>
    <name evidence="2" type="ORF">HDA30_000987</name>
</gene>
<accession>A0A7W7GNR0</accession>
<protein>
    <submittedName>
        <fullName evidence="2">Tetratricopeptide (TPR) repeat protein</fullName>
    </submittedName>
</protein>
<dbReference type="AlphaFoldDB" id="A0A7W7GNR0"/>
<reference evidence="2 3" key="1">
    <citation type="submission" date="2020-08" db="EMBL/GenBank/DDBJ databases">
        <title>Sequencing the genomes of 1000 actinobacteria strains.</title>
        <authorList>
            <person name="Klenk H.-P."/>
        </authorList>
    </citation>
    <scope>NUCLEOTIDE SEQUENCE [LARGE SCALE GENOMIC DNA]</scope>
    <source>
        <strain evidence="2 3">DSM 23974</strain>
    </source>
</reference>
<evidence type="ECO:0000313" key="2">
    <source>
        <dbReference type="EMBL" id="MBB4735479.1"/>
    </source>
</evidence>
<proteinExistence type="predicted"/>
<name>A0A7W7GNR0_9MICC</name>
<organism evidence="2 3">
    <name type="scientific">Micrococcus cohnii</name>
    <dbReference type="NCBI Taxonomy" id="993416"/>
    <lineage>
        <taxon>Bacteria</taxon>
        <taxon>Bacillati</taxon>
        <taxon>Actinomycetota</taxon>
        <taxon>Actinomycetes</taxon>
        <taxon>Micrococcales</taxon>
        <taxon>Micrococcaceae</taxon>
        <taxon>Micrococcus</taxon>
    </lineage>
</organism>
<dbReference type="EMBL" id="JACHNA010000001">
    <property type="protein sequence ID" value="MBB4735479.1"/>
    <property type="molecule type" value="Genomic_DNA"/>
</dbReference>
<evidence type="ECO:0000256" key="1">
    <source>
        <dbReference type="SAM" id="MobiDB-lite"/>
    </source>
</evidence>
<keyword evidence="3" id="KW-1185">Reference proteome</keyword>
<dbReference type="Proteomes" id="UP000540191">
    <property type="component" value="Unassembled WGS sequence"/>
</dbReference>